<dbReference type="EMBL" id="BMED01000004">
    <property type="protein sequence ID" value="GGC88119.1"/>
    <property type="molecule type" value="Genomic_DNA"/>
</dbReference>
<evidence type="ECO:0000313" key="4">
    <source>
        <dbReference type="Proteomes" id="UP000637423"/>
    </source>
</evidence>
<dbReference type="NCBIfam" id="TIGR00254">
    <property type="entry name" value="GGDEF"/>
    <property type="match status" value="1"/>
</dbReference>
<dbReference type="InterPro" id="IPR033417">
    <property type="entry name" value="CHASE8"/>
</dbReference>
<comment type="caution">
    <text evidence="3">The sequence shown here is derived from an EMBL/GenBank/DDBJ whole genome shotgun (WGS) entry which is preliminary data.</text>
</comment>
<evidence type="ECO:0000256" key="1">
    <source>
        <dbReference type="SAM" id="Phobius"/>
    </source>
</evidence>
<proteinExistence type="predicted"/>
<dbReference type="AlphaFoldDB" id="A0A916XP15"/>
<dbReference type="PANTHER" id="PTHR46663:SF2">
    <property type="entry name" value="GGDEF DOMAIN-CONTAINING PROTEIN"/>
    <property type="match status" value="1"/>
</dbReference>
<dbReference type="InterPro" id="IPR000160">
    <property type="entry name" value="GGDEF_dom"/>
</dbReference>
<dbReference type="RefSeq" id="WP_188567802.1">
    <property type="nucleotide sequence ID" value="NZ_BMED01000004.1"/>
</dbReference>
<feature type="domain" description="GGDEF" evidence="2">
    <location>
        <begin position="290"/>
        <end position="423"/>
    </location>
</feature>
<keyword evidence="4" id="KW-1185">Reference proteome</keyword>
<protein>
    <submittedName>
        <fullName evidence="3">Diguanylate cyclase</fullName>
    </submittedName>
</protein>
<dbReference type="PANTHER" id="PTHR46663">
    <property type="entry name" value="DIGUANYLATE CYCLASE DGCT-RELATED"/>
    <property type="match status" value="1"/>
</dbReference>
<accession>A0A916XP15</accession>
<keyword evidence="1" id="KW-1133">Transmembrane helix</keyword>
<dbReference type="PROSITE" id="PS50887">
    <property type="entry name" value="GGDEF"/>
    <property type="match status" value="1"/>
</dbReference>
<dbReference type="CDD" id="cd01949">
    <property type="entry name" value="GGDEF"/>
    <property type="match status" value="1"/>
</dbReference>
<evidence type="ECO:0000259" key="2">
    <source>
        <dbReference type="PROSITE" id="PS50887"/>
    </source>
</evidence>
<dbReference type="SMART" id="SM00267">
    <property type="entry name" value="GGDEF"/>
    <property type="match status" value="1"/>
</dbReference>
<dbReference type="InterPro" id="IPR043128">
    <property type="entry name" value="Rev_trsase/Diguanyl_cyclase"/>
</dbReference>
<sequence length="429" mass="47214">MQRATLNLPLVRKFLGFNAKALSASLIAALLGFLLLSMFFAQQHLRSETLWQADTLAANLATPLVDKDINAAQNQILNTGNRPGLTSIKVFDKQGRHFAGWDSLSQFNGTPGAELVPGNNAVHTSWGLSQLSVAAPILLDEEIVGKLQLQVSTAPVYKELLWLFLLGLLLIAAILAIAAYALTRWQVEALQPVHELCNVSEQVVGLNDYNLRIWNDGRHEFTALIQHVNQMLARINVWESSEETIIRLQREEEQKVDILDNHDSLTRLPNRHYFHRVLVHSIDESIETGELAALMFIDLDDFKLINDGYGYEAGDMVLSTIALRLSTTLRGTDTLCRIGGDEFAAILPQVGSIALAESLANRILAIIRQPITLYGKNVVVNASIGLACSPLHAQEQKQLLRNGDIALAAAKAGGKNSYRTYTVEAGLKV</sequence>
<reference evidence="3" key="1">
    <citation type="journal article" date="2014" name="Int. J. Syst. Evol. Microbiol.">
        <title>Complete genome sequence of Corynebacterium casei LMG S-19264T (=DSM 44701T), isolated from a smear-ripened cheese.</title>
        <authorList>
            <consortium name="US DOE Joint Genome Institute (JGI-PGF)"/>
            <person name="Walter F."/>
            <person name="Albersmeier A."/>
            <person name="Kalinowski J."/>
            <person name="Ruckert C."/>
        </authorList>
    </citation>
    <scope>NUCLEOTIDE SEQUENCE</scope>
    <source>
        <strain evidence="3">CGMCC 1.10998</strain>
    </source>
</reference>
<organism evidence="3 4">
    <name type="scientific">Undibacterium terreum</name>
    <dbReference type="NCBI Taxonomy" id="1224302"/>
    <lineage>
        <taxon>Bacteria</taxon>
        <taxon>Pseudomonadati</taxon>
        <taxon>Pseudomonadota</taxon>
        <taxon>Betaproteobacteria</taxon>
        <taxon>Burkholderiales</taxon>
        <taxon>Oxalobacteraceae</taxon>
        <taxon>Undibacterium</taxon>
    </lineage>
</organism>
<dbReference type="SUPFAM" id="SSF55073">
    <property type="entry name" value="Nucleotide cyclase"/>
    <property type="match status" value="1"/>
</dbReference>
<name>A0A916XP15_9BURK</name>
<dbReference type="Pfam" id="PF00990">
    <property type="entry name" value="GGDEF"/>
    <property type="match status" value="1"/>
</dbReference>
<gene>
    <name evidence="3" type="primary">tpbB</name>
    <name evidence="3" type="ORF">GCM10011396_39180</name>
</gene>
<dbReference type="Proteomes" id="UP000637423">
    <property type="component" value="Unassembled WGS sequence"/>
</dbReference>
<feature type="transmembrane region" description="Helical" evidence="1">
    <location>
        <begin position="21"/>
        <end position="41"/>
    </location>
</feature>
<dbReference type="InterPro" id="IPR029787">
    <property type="entry name" value="Nucleotide_cyclase"/>
</dbReference>
<dbReference type="Pfam" id="PF17152">
    <property type="entry name" value="CHASE8"/>
    <property type="match status" value="1"/>
</dbReference>
<dbReference type="InterPro" id="IPR052163">
    <property type="entry name" value="DGC-Regulatory_Protein"/>
</dbReference>
<dbReference type="Gene3D" id="3.30.70.270">
    <property type="match status" value="1"/>
</dbReference>
<keyword evidence="1" id="KW-0812">Transmembrane</keyword>
<keyword evidence="1" id="KW-0472">Membrane</keyword>
<dbReference type="Gene3D" id="6.10.340.10">
    <property type="match status" value="1"/>
</dbReference>
<evidence type="ECO:0000313" key="3">
    <source>
        <dbReference type="EMBL" id="GGC88119.1"/>
    </source>
</evidence>
<feature type="transmembrane region" description="Helical" evidence="1">
    <location>
        <begin position="160"/>
        <end position="182"/>
    </location>
</feature>
<reference evidence="3" key="2">
    <citation type="submission" date="2020-09" db="EMBL/GenBank/DDBJ databases">
        <authorList>
            <person name="Sun Q."/>
            <person name="Zhou Y."/>
        </authorList>
    </citation>
    <scope>NUCLEOTIDE SEQUENCE</scope>
    <source>
        <strain evidence="3">CGMCC 1.10998</strain>
    </source>
</reference>